<evidence type="ECO:0000256" key="1">
    <source>
        <dbReference type="SAM" id="MobiDB-lite"/>
    </source>
</evidence>
<accession>A0A8S4S785</accession>
<dbReference type="AlphaFoldDB" id="A0A8S4S785"/>
<sequence>MWVSSQSSAIVRNPASGICQGRPSTGGPYQGLQLSVRLPTQGCFSTGEKYIPQNCRPKLLVRPLRRRRGSATPSSSRRRSAASFCVMTSSQKEAKDLCLFQRIQVTIIQVRGPNVKK</sequence>
<keyword evidence="3" id="KW-1185">Reference proteome</keyword>
<comment type="caution">
    <text evidence="2">The sequence shown here is derived from an EMBL/GenBank/DDBJ whole genome shotgun (WGS) entry which is preliminary data.</text>
</comment>
<dbReference type="Proteomes" id="UP000838756">
    <property type="component" value="Unassembled WGS sequence"/>
</dbReference>
<dbReference type="EMBL" id="CAKXAJ010026113">
    <property type="protein sequence ID" value="CAH2256709.1"/>
    <property type="molecule type" value="Genomic_DNA"/>
</dbReference>
<evidence type="ECO:0000313" key="2">
    <source>
        <dbReference type="EMBL" id="CAH2256709.1"/>
    </source>
</evidence>
<feature type="region of interest" description="Disordered" evidence="1">
    <location>
        <begin position="64"/>
        <end position="83"/>
    </location>
</feature>
<proteinExistence type="predicted"/>
<name>A0A8S4S785_9NEOP</name>
<protein>
    <submittedName>
        <fullName evidence="2">Jg10942 protein</fullName>
    </submittedName>
</protein>
<gene>
    <name evidence="2" type="primary">jg10942</name>
    <name evidence="2" type="ORF">PAEG_LOCUS22975</name>
</gene>
<evidence type="ECO:0000313" key="3">
    <source>
        <dbReference type="Proteomes" id="UP000838756"/>
    </source>
</evidence>
<reference evidence="2" key="1">
    <citation type="submission" date="2022-03" db="EMBL/GenBank/DDBJ databases">
        <authorList>
            <person name="Lindestad O."/>
        </authorList>
    </citation>
    <scope>NUCLEOTIDE SEQUENCE</scope>
</reference>
<organism evidence="2 3">
    <name type="scientific">Pararge aegeria aegeria</name>
    <dbReference type="NCBI Taxonomy" id="348720"/>
    <lineage>
        <taxon>Eukaryota</taxon>
        <taxon>Metazoa</taxon>
        <taxon>Ecdysozoa</taxon>
        <taxon>Arthropoda</taxon>
        <taxon>Hexapoda</taxon>
        <taxon>Insecta</taxon>
        <taxon>Pterygota</taxon>
        <taxon>Neoptera</taxon>
        <taxon>Endopterygota</taxon>
        <taxon>Lepidoptera</taxon>
        <taxon>Glossata</taxon>
        <taxon>Ditrysia</taxon>
        <taxon>Papilionoidea</taxon>
        <taxon>Nymphalidae</taxon>
        <taxon>Satyrinae</taxon>
        <taxon>Satyrini</taxon>
        <taxon>Parargina</taxon>
        <taxon>Pararge</taxon>
    </lineage>
</organism>